<organism evidence="2 3">
    <name type="scientific">Noviluteimonas caseinilytica</name>
    <dbReference type="NCBI Taxonomy" id="2675101"/>
    <lineage>
        <taxon>Bacteria</taxon>
        <taxon>Pseudomonadati</taxon>
        <taxon>Pseudomonadota</taxon>
        <taxon>Gammaproteobacteria</taxon>
        <taxon>Lysobacterales</taxon>
        <taxon>Lysobacteraceae</taxon>
        <taxon>Noviluteimonas</taxon>
    </lineage>
</organism>
<keyword evidence="1" id="KW-0472">Membrane</keyword>
<accession>A0ABM7Q551</accession>
<dbReference type="RefSeq" id="WP_213437138.1">
    <property type="nucleotide sequence ID" value="NZ_AP024545.1"/>
</dbReference>
<evidence type="ECO:0000256" key="1">
    <source>
        <dbReference type="SAM" id="Phobius"/>
    </source>
</evidence>
<evidence type="ECO:0000313" key="2">
    <source>
        <dbReference type="EMBL" id="BCT92398.1"/>
    </source>
</evidence>
<keyword evidence="1" id="KW-1133">Transmembrane helix</keyword>
<reference evidence="2 3" key="1">
    <citation type="submission" date="2021-03" db="EMBL/GenBank/DDBJ databases">
        <title>Complete Genome Sequences of Two Lysobacter Strains Isolated from Sea Water (Lysobacter caseinilyticus) and Soil (Lysobacter helvus) in South Korea.</title>
        <authorList>
            <person name="Watanabe Y."/>
            <person name="Arakawa K."/>
        </authorList>
    </citation>
    <scope>NUCLEOTIDE SEQUENCE [LARGE SCALE GENOMIC DNA]</scope>
    <source>
        <strain evidence="2 3">KVB24</strain>
    </source>
</reference>
<feature type="transmembrane region" description="Helical" evidence="1">
    <location>
        <begin position="28"/>
        <end position="48"/>
    </location>
</feature>
<name>A0ABM7Q551_9GAMM</name>
<dbReference type="EMBL" id="AP024545">
    <property type="protein sequence ID" value="BCT92398.1"/>
    <property type="molecule type" value="Genomic_DNA"/>
</dbReference>
<keyword evidence="1" id="KW-0812">Transmembrane</keyword>
<dbReference type="Pfam" id="PF10003">
    <property type="entry name" value="DUF2244"/>
    <property type="match status" value="1"/>
</dbReference>
<sequence length="159" mass="17386">MIEMVSSGPGSGAQLRLRPPRALTARQFVALFATLAAAMWLVALLGWWGGNVFAPAFALLDSAMVAAALRWLWRLGERREVISIGPEAVEVWRSAQLAPSFRAHPAWVRLDVDGDGERIVLSSSGRHCEIGAFLGPAERRQLAQRIRALLEASRSPPIH</sequence>
<evidence type="ECO:0000313" key="3">
    <source>
        <dbReference type="Proteomes" id="UP000681317"/>
    </source>
</evidence>
<gene>
    <name evidence="2" type="ORF">LYSCAS_14220</name>
</gene>
<proteinExistence type="predicted"/>
<protein>
    <submittedName>
        <fullName evidence="2">Membrane protein</fullName>
    </submittedName>
</protein>
<dbReference type="Proteomes" id="UP000681317">
    <property type="component" value="Chromosome"/>
</dbReference>
<keyword evidence="3" id="KW-1185">Reference proteome</keyword>
<dbReference type="InterPro" id="IPR019253">
    <property type="entry name" value="DUF2244_TM"/>
</dbReference>